<gene>
    <name evidence="4" type="ORF">OBRU01_15475</name>
</gene>
<dbReference type="EMBL" id="JTDY01004776">
    <property type="protein sequence ID" value="KOB67777.1"/>
    <property type="molecule type" value="Genomic_DNA"/>
</dbReference>
<dbReference type="InterPro" id="IPR011022">
    <property type="entry name" value="Arrestin_C-like"/>
</dbReference>
<feature type="region of interest" description="Disordered" evidence="2">
    <location>
        <begin position="195"/>
        <end position="233"/>
    </location>
</feature>
<evidence type="ECO:0000256" key="1">
    <source>
        <dbReference type="ARBA" id="ARBA00005298"/>
    </source>
</evidence>
<dbReference type="GO" id="GO:0007165">
    <property type="term" value="P:signal transduction"/>
    <property type="evidence" value="ECO:0007669"/>
    <property type="project" value="InterPro"/>
</dbReference>
<evidence type="ECO:0000313" key="5">
    <source>
        <dbReference type="Proteomes" id="UP000037510"/>
    </source>
</evidence>
<dbReference type="PANTHER" id="PTHR11792:SF18">
    <property type="entry name" value="FI20035P1"/>
    <property type="match status" value="1"/>
</dbReference>
<dbReference type="InterPro" id="IPR014756">
    <property type="entry name" value="Ig_E-set"/>
</dbReference>
<name>A0A0L7KX07_OPEBR</name>
<evidence type="ECO:0000259" key="3">
    <source>
        <dbReference type="SMART" id="SM01017"/>
    </source>
</evidence>
<dbReference type="Proteomes" id="UP000037510">
    <property type="component" value="Unassembled WGS sequence"/>
</dbReference>
<dbReference type="Pfam" id="PF02752">
    <property type="entry name" value="Arrestin_C"/>
    <property type="match status" value="1"/>
</dbReference>
<dbReference type="STRING" id="104452.A0A0L7KX07"/>
<protein>
    <submittedName>
        <fullName evidence="4">Phosrestin-2</fullName>
    </submittedName>
</protein>
<dbReference type="InterPro" id="IPR000698">
    <property type="entry name" value="Arrestin"/>
</dbReference>
<dbReference type="SUPFAM" id="SSF81296">
    <property type="entry name" value="E set domains"/>
    <property type="match status" value="1"/>
</dbReference>
<evidence type="ECO:0000256" key="2">
    <source>
        <dbReference type="SAM" id="MobiDB-lite"/>
    </source>
</evidence>
<dbReference type="PANTHER" id="PTHR11792">
    <property type="entry name" value="ARRESTIN"/>
    <property type="match status" value="1"/>
</dbReference>
<dbReference type="AlphaFoldDB" id="A0A0L7KX07"/>
<feature type="domain" description="Arrestin C-terminal-like" evidence="3">
    <location>
        <begin position="20"/>
        <end position="176"/>
    </location>
</feature>
<sequence length="277" mass="30705">MGNLSKLACSSATTRPRLCGGSRVELEAWLDKPTYSHGESIKVSVLIGNHSSKTVWRIKALVVQHVDVCMFSNGKFKNVVALVKGAGTPVNPGQTHTDSYMLTPHRGVTKNWIALEDSYSKTGASLASTVLSNNTPEDRNVFAIYVSYYVKVKLVFSAMGGDLSLKLPFTLTHSCINEAPTDSVVEEATHKMILEGKENSDEEDSKEMERDNQNNNGETDTQDEEPKSPEDHRCVADVLVNIENKIERPKKFEGTEVRTVKPNEEELDLIVKYQSDT</sequence>
<dbReference type="GO" id="GO:0005737">
    <property type="term" value="C:cytoplasm"/>
    <property type="evidence" value="ECO:0007669"/>
    <property type="project" value="TreeGrafter"/>
</dbReference>
<dbReference type="Gene3D" id="2.60.40.640">
    <property type="match status" value="1"/>
</dbReference>
<dbReference type="GO" id="GO:0002031">
    <property type="term" value="P:G protein-coupled receptor internalization"/>
    <property type="evidence" value="ECO:0007669"/>
    <property type="project" value="TreeGrafter"/>
</dbReference>
<dbReference type="InterPro" id="IPR014752">
    <property type="entry name" value="Arrestin-like_C"/>
</dbReference>
<proteinExistence type="inferred from homology"/>
<evidence type="ECO:0000313" key="4">
    <source>
        <dbReference type="EMBL" id="KOB67777.1"/>
    </source>
</evidence>
<keyword evidence="5" id="KW-1185">Reference proteome</keyword>
<feature type="compositionally biased region" description="Basic and acidic residues" evidence="2">
    <location>
        <begin position="224"/>
        <end position="233"/>
    </location>
</feature>
<comment type="similarity">
    <text evidence="1">Belongs to the arrestin family.</text>
</comment>
<accession>A0A0L7KX07</accession>
<dbReference type="SMART" id="SM01017">
    <property type="entry name" value="Arrestin_C"/>
    <property type="match status" value="1"/>
</dbReference>
<dbReference type="GO" id="GO:0001664">
    <property type="term" value="F:G protein-coupled receptor binding"/>
    <property type="evidence" value="ECO:0007669"/>
    <property type="project" value="TreeGrafter"/>
</dbReference>
<comment type="caution">
    <text evidence="4">The sequence shown here is derived from an EMBL/GenBank/DDBJ whole genome shotgun (WGS) entry which is preliminary data.</text>
</comment>
<organism evidence="4 5">
    <name type="scientific">Operophtera brumata</name>
    <name type="common">Winter moth</name>
    <name type="synonym">Phalaena brumata</name>
    <dbReference type="NCBI Taxonomy" id="104452"/>
    <lineage>
        <taxon>Eukaryota</taxon>
        <taxon>Metazoa</taxon>
        <taxon>Ecdysozoa</taxon>
        <taxon>Arthropoda</taxon>
        <taxon>Hexapoda</taxon>
        <taxon>Insecta</taxon>
        <taxon>Pterygota</taxon>
        <taxon>Neoptera</taxon>
        <taxon>Endopterygota</taxon>
        <taxon>Lepidoptera</taxon>
        <taxon>Glossata</taxon>
        <taxon>Ditrysia</taxon>
        <taxon>Geometroidea</taxon>
        <taxon>Geometridae</taxon>
        <taxon>Larentiinae</taxon>
        <taxon>Operophtera</taxon>
    </lineage>
</organism>
<reference evidence="4 5" key="1">
    <citation type="journal article" date="2015" name="Genome Biol. Evol.">
        <title>The genome of winter moth (Operophtera brumata) provides a genomic perspective on sexual dimorphism and phenology.</title>
        <authorList>
            <person name="Derks M.F."/>
            <person name="Smit S."/>
            <person name="Salis L."/>
            <person name="Schijlen E."/>
            <person name="Bossers A."/>
            <person name="Mateman C."/>
            <person name="Pijl A.S."/>
            <person name="de Ridder D."/>
            <person name="Groenen M.A."/>
            <person name="Visser M.E."/>
            <person name="Megens H.J."/>
        </authorList>
    </citation>
    <scope>NUCLEOTIDE SEQUENCE [LARGE SCALE GENOMIC DNA]</scope>
    <source>
        <strain evidence="4">WM2013NL</strain>
        <tissue evidence="4">Head and thorax</tissue>
    </source>
</reference>